<dbReference type="AlphaFoldDB" id="A0A2H3TZL5"/>
<sequence>MAAVATQPVSIPEAGLSGLDSISFCQASLDEKLKKICDDFLTSQDPKLFNARIDDELNTTKAATALSQPDDGALKAAAQQLINEILTFGETSYDDILGVKDSSSPEEVLRSWRRRGCTIRPYLSHGEATLQQSARKAFIALMRAARKKNVSQRDISEVVEWEGLVDLNALPDNDGTPPTEASVEEPPQEIANIYEKATADMVALKLNLQDEEVLKRLNTHNLAIMEQNKKMGKLRRDLYRWIIPLEFFCPQYMEAAKRYKSLDDNPADKVAADDIDKLKQVVDTKITMHHFKQSWSIPSAGAYISSSIEIKRIMSCTNAHGRLNVSSEADDATKTFAFRNIISTMHPVFAFRHDASEALNELCAAATEVGIDEDEVSFGREWDGGSWEDARPGEDVVPEPPSAIKTLYSEATESMINLSKDPGDGAVISVVEEINEKIKNLELSNDASRSSPRWIINVGWWCQTFSDIAKQEAILKNDIEDQGAREKVKSLMENTDTYLKRSHLPSGWSYGSAEKFLQNIQGELDNHKKILDGVVLDMESIFNDITTLLQSLAGQSSNVSQMSDAIDLVRSKSLMVDELKKKLEDTNDRFRNSRSANEVMEAVQASQNALNMAKQANQQCNVARDLLASLPDSSQKSASNVVNYPWATMGLPDGKVVIGYRTSGKGYQVCVEDKVNGRFVRELRAGASIGRGIADEYCKTPGSCNMQESSAQFDKVDLKARDLVKLHFVATQQPKVRNADRRDIAPGSYCCVELGDKRIYMLTMTRFRRMMGRDKADEEMVKVCNEQNTPVPWEQQPLATYIKSTATKNTQNKQQIVAGVAGISHDTTNLESRISILEDKLNNFEAGLASLVESTIKQAMSTLQDTIAAELAKALQAHSHQ</sequence>
<dbReference type="Proteomes" id="UP000219369">
    <property type="component" value="Unassembled WGS sequence"/>
</dbReference>
<evidence type="ECO:0000313" key="3">
    <source>
        <dbReference type="Proteomes" id="UP000219369"/>
    </source>
</evidence>
<evidence type="ECO:0000256" key="1">
    <source>
        <dbReference type="SAM" id="Coils"/>
    </source>
</evidence>
<accession>A0A2H3TZL5</accession>
<dbReference type="OrthoDB" id="5062986at2759"/>
<reference evidence="3" key="1">
    <citation type="submission" date="2016-09" db="EMBL/GenBank/DDBJ databases">
        <authorList>
            <person name="Guldener U."/>
        </authorList>
    </citation>
    <scope>NUCLEOTIDE SEQUENCE [LARGE SCALE GENOMIC DNA]</scope>
    <source>
        <strain evidence="3">V64-1</strain>
    </source>
</reference>
<dbReference type="EMBL" id="FMJY01000009">
    <property type="protein sequence ID" value="SCO91201.1"/>
    <property type="molecule type" value="Genomic_DNA"/>
</dbReference>
<gene>
    <name evidence="2" type="ORF">FRV6_15329</name>
</gene>
<evidence type="ECO:0000313" key="2">
    <source>
        <dbReference type="EMBL" id="SCO91201.1"/>
    </source>
</evidence>
<organism evidence="2 3">
    <name type="scientific">Fusarium oxysporum</name>
    <name type="common">Fusarium vascular wilt</name>
    <dbReference type="NCBI Taxonomy" id="5507"/>
    <lineage>
        <taxon>Eukaryota</taxon>
        <taxon>Fungi</taxon>
        <taxon>Dikarya</taxon>
        <taxon>Ascomycota</taxon>
        <taxon>Pezizomycotina</taxon>
        <taxon>Sordariomycetes</taxon>
        <taxon>Hypocreomycetidae</taxon>
        <taxon>Hypocreales</taxon>
        <taxon>Nectriaceae</taxon>
        <taxon>Fusarium</taxon>
        <taxon>Fusarium oxysporum species complex</taxon>
    </lineage>
</organism>
<keyword evidence="1" id="KW-0175">Coiled coil</keyword>
<name>A0A2H3TZL5_FUSOX</name>
<proteinExistence type="predicted"/>
<protein>
    <submittedName>
        <fullName evidence="2">Uncharacterized protein</fullName>
    </submittedName>
</protein>
<feature type="coiled-coil region" evidence="1">
    <location>
        <begin position="569"/>
        <end position="596"/>
    </location>
</feature>